<evidence type="ECO:0000256" key="7">
    <source>
        <dbReference type="ARBA" id="ARBA00023136"/>
    </source>
</evidence>
<dbReference type="InterPro" id="IPR036259">
    <property type="entry name" value="MFS_trans_sf"/>
</dbReference>
<feature type="transmembrane region" description="Helical" evidence="8">
    <location>
        <begin position="12"/>
        <end position="34"/>
    </location>
</feature>
<dbReference type="RefSeq" id="XP_025405231.1">
    <property type="nucleotide sequence ID" value="XM_025549446.1"/>
</dbReference>
<keyword evidence="3" id="KW-1003">Cell membrane</keyword>
<dbReference type="Gene3D" id="1.20.1250.20">
    <property type="entry name" value="MFS general substrate transporter like domains"/>
    <property type="match status" value="1"/>
</dbReference>
<feature type="transmembrane region" description="Helical" evidence="8">
    <location>
        <begin position="141"/>
        <end position="162"/>
    </location>
</feature>
<feature type="transmembrane region" description="Helical" evidence="8">
    <location>
        <begin position="248"/>
        <end position="270"/>
    </location>
</feature>
<dbReference type="PANTHER" id="PTHR48021:SF1">
    <property type="entry name" value="GH07001P-RELATED"/>
    <property type="match status" value="1"/>
</dbReference>
<dbReference type="OrthoDB" id="6133115at2759"/>
<dbReference type="SUPFAM" id="SSF103473">
    <property type="entry name" value="MFS general substrate transporter"/>
    <property type="match status" value="1"/>
</dbReference>
<dbReference type="PROSITE" id="PS00216">
    <property type="entry name" value="SUGAR_TRANSPORT_1"/>
    <property type="match status" value="1"/>
</dbReference>
<dbReference type="PROSITE" id="PS50850">
    <property type="entry name" value="MFS"/>
    <property type="match status" value="1"/>
</dbReference>
<evidence type="ECO:0000256" key="4">
    <source>
        <dbReference type="ARBA" id="ARBA00022597"/>
    </source>
</evidence>
<evidence type="ECO:0000256" key="3">
    <source>
        <dbReference type="ARBA" id="ARBA00022475"/>
    </source>
</evidence>
<comment type="subcellular location">
    <subcellularLocation>
        <location evidence="1">Cell membrane</location>
        <topology evidence="1">Multi-pass membrane protein</topology>
    </subcellularLocation>
</comment>
<dbReference type="InterPro" id="IPR020846">
    <property type="entry name" value="MFS_dom"/>
</dbReference>
<feature type="transmembrane region" description="Helical" evidence="8">
    <location>
        <begin position="168"/>
        <end position="186"/>
    </location>
</feature>
<protein>
    <submittedName>
        <fullName evidence="10 12">Sugar transporter ERD6-like 6</fullName>
    </submittedName>
</protein>
<reference evidence="12" key="2">
    <citation type="submission" date="2025-04" db="UniProtKB">
        <authorList>
            <consortium name="RefSeq"/>
        </authorList>
    </citation>
    <scope>IDENTIFICATION</scope>
    <source>
        <tissue evidence="12">Whole body</tissue>
    </source>
</reference>
<dbReference type="AlphaFoldDB" id="A0A2S2Q948"/>
<dbReference type="GO" id="GO:0005886">
    <property type="term" value="C:plasma membrane"/>
    <property type="evidence" value="ECO:0007669"/>
    <property type="project" value="UniProtKB-SubCell"/>
</dbReference>
<feature type="transmembrane region" description="Helical" evidence="8">
    <location>
        <begin position="85"/>
        <end position="106"/>
    </location>
</feature>
<evidence type="ECO:0000259" key="9">
    <source>
        <dbReference type="PROSITE" id="PS50850"/>
    </source>
</evidence>
<feature type="transmembrane region" description="Helical" evidence="8">
    <location>
        <begin position="342"/>
        <end position="366"/>
    </location>
</feature>
<keyword evidence="7 8" id="KW-0472">Membrane</keyword>
<accession>A0A2S2Q948</accession>
<keyword evidence="6 8" id="KW-1133">Transmembrane helix</keyword>
<evidence type="ECO:0000256" key="6">
    <source>
        <dbReference type="ARBA" id="ARBA00022989"/>
    </source>
</evidence>
<dbReference type="Proteomes" id="UP000694846">
    <property type="component" value="Unplaced"/>
</dbReference>
<dbReference type="PANTHER" id="PTHR48021">
    <property type="match status" value="1"/>
</dbReference>
<keyword evidence="5 8" id="KW-0812">Transmembrane</keyword>
<feature type="transmembrane region" description="Helical" evidence="8">
    <location>
        <begin position="112"/>
        <end position="129"/>
    </location>
</feature>
<sequence length="463" mass="51145">MTLLPDGFSKQLYSCFIVSLPLLMAGTTLGWSSPMMEYLVNDKSPVYLTSSEESWMVTLIDVGNVVLSIPAGLMMDGIGRKMSVYLTVPITLAGWILILIADHVWYLYVARFLHGCAMAISLIVSPSYVGEMASISVRGSLALVLEFTYAAGLLLAYVVGWLADYETLATVCALIPVITGVLMITIPDSPYYLMMVGKSEEAARSLRKLRSYDNVEFEAELEIIRLSVTENSCKGQLRDLLHRDRSPLIIVLTLAALQMVCGASVMEAYASSVLADTRLSPNAAAVIFGLFIMAACLPFALTVDKYGRRPLFMVSCVGTTVCHVIIAVVLSMEPDEEGRVGWLLLASVCGAEFFINIGLMPLLTVVQCEYFPSDTRGLANSAVVFTITLTSTVVLKLYQPVTELYGKRANFIGYALATMFGGMFCYLWVPETKGKSFLQIQTDFETYEWRDHKGHRNQTYERF</sequence>
<proteinExistence type="predicted"/>
<gene>
    <name evidence="12" type="primary">LOC112679575</name>
    <name evidence="10" type="ORF">g.34777</name>
</gene>
<reference evidence="10" key="1">
    <citation type="submission" date="2018-04" db="EMBL/GenBank/DDBJ databases">
        <title>Transcriptome assembly of Sipha flava.</title>
        <authorList>
            <person name="Scully E.D."/>
            <person name="Geib S.M."/>
            <person name="Palmer N.A."/>
            <person name="Koch K."/>
            <person name="Bradshaw J."/>
            <person name="Heng-Moss T."/>
            <person name="Sarath G."/>
        </authorList>
    </citation>
    <scope>NUCLEOTIDE SEQUENCE</scope>
</reference>
<dbReference type="EMBL" id="GGMS01005054">
    <property type="protein sequence ID" value="MBY74257.1"/>
    <property type="molecule type" value="Transcribed_RNA"/>
</dbReference>
<keyword evidence="11" id="KW-1185">Reference proteome</keyword>
<evidence type="ECO:0000313" key="10">
    <source>
        <dbReference type="EMBL" id="MBY74257.1"/>
    </source>
</evidence>
<feature type="domain" description="Major facilitator superfamily (MFS) profile" evidence="9">
    <location>
        <begin position="14"/>
        <end position="433"/>
    </location>
</feature>
<dbReference type="InterPro" id="IPR050549">
    <property type="entry name" value="MFS_Trehalose_Transporter"/>
</dbReference>
<evidence type="ECO:0000256" key="8">
    <source>
        <dbReference type="SAM" id="Phobius"/>
    </source>
</evidence>
<dbReference type="GeneID" id="112679575"/>
<feature type="transmembrane region" description="Helical" evidence="8">
    <location>
        <begin position="378"/>
        <end position="399"/>
    </location>
</feature>
<feature type="transmembrane region" description="Helical" evidence="8">
    <location>
        <begin position="411"/>
        <end position="429"/>
    </location>
</feature>
<evidence type="ECO:0000256" key="5">
    <source>
        <dbReference type="ARBA" id="ARBA00022692"/>
    </source>
</evidence>
<evidence type="ECO:0000256" key="1">
    <source>
        <dbReference type="ARBA" id="ARBA00004651"/>
    </source>
</evidence>
<evidence type="ECO:0000256" key="2">
    <source>
        <dbReference type="ARBA" id="ARBA00022448"/>
    </source>
</evidence>
<keyword evidence="2" id="KW-0813">Transport</keyword>
<dbReference type="FunFam" id="1.20.1250.20:FF:000218">
    <property type="entry name" value="facilitated trehalose transporter Tret1"/>
    <property type="match status" value="1"/>
</dbReference>
<dbReference type="InterPro" id="IPR005828">
    <property type="entry name" value="MFS_sugar_transport-like"/>
</dbReference>
<keyword evidence="4 10" id="KW-0762">Sugar transport</keyword>
<dbReference type="GO" id="GO:0022857">
    <property type="term" value="F:transmembrane transporter activity"/>
    <property type="evidence" value="ECO:0007669"/>
    <property type="project" value="InterPro"/>
</dbReference>
<dbReference type="Pfam" id="PF00083">
    <property type="entry name" value="Sugar_tr"/>
    <property type="match status" value="1"/>
</dbReference>
<feature type="transmembrane region" description="Helical" evidence="8">
    <location>
        <begin position="282"/>
        <end position="303"/>
    </location>
</feature>
<evidence type="ECO:0000313" key="11">
    <source>
        <dbReference type="Proteomes" id="UP000694846"/>
    </source>
</evidence>
<dbReference type="InterPro" id="IPR005829">
    <property type="entry name" value="Sugar_transporter_CS"/>
</dbReference>
<feature type="transmembrane region" description="Helical" evidence="8">
    <location>
        <begin position="54"/>
        <end position="73"/>
    </location>
</feature>
<feature type="transmembrane region" description="Helical" evidence="8">
    <location>
        <begin position="310"/>
        <end position="330"/>
    </location>
</feature>
<name>A0A2S2Q948_9HEMI</name>
<organism evidence="10">
    <name type="scientific">Sipha flava</name>
    <name type="common">yellow sugarcane aphid</name>
    <dbReference type="NCBI Taxonomy" id="143950"/>
    <lineage>
        <taxon>Eukaryota</taxon>
        <taxon>Metazoa</taxon>
        <taxon>Ecdysozoa</taxon>
        <taxon>Arthropoda</taxon>
        <taxon>Hexapoda</taxon>
        <taxon>Insecta</taxon>
        <taxon>Pterygota</taxon>
        <taxon>Neoptera</taxon>
        <taxon>Paraneoptera</taxon>
        <taxon>Hemiptera</taxon>
        <taxon>Sternorrhyncha</taxon>
        <taxon>Aphidomorpha</taxon>
        <taxon>Aphidoidea</taxon>
        <taxon>Aphididae</taxon>
        <taxon>Sipha</taxon>
    </lineage>
</organism>
<evidence type="ECO:0000313" key="12">
    <source>
        <dbReference type="RefSeq" id="XP_025405231.1"/>
    </source>
</evidence>